<reference evidence="2 3" key="1">
    <citation type="submission" date="2019-06" db="EMBL/GenBank/DDBJ databases">
        <authorList>
            <person name="Rodrigo-Torres L."/>
            <person name="Arahal R. D."/>
            <person name="Lucena T."/>
        </authorList>
    </citation>
    <scope>NUCLEOTIDE SEQUENCE [LARGE SCALE GENOMIC DNA]</scope>
    <source>
        <strain evidence="2 3">SW08-7</strain>
    </source>
</reference>
<evidence type="ECO:0000313" key="1">
    <source>
        <dbReference type="EMBL" id="GJD59041.1"/>
    </source>
</evidence>
<dbReference type="EMBL" id="BPQI01000183">
    <property type="protein sequence ID" value="GJD59041.1"/>
    <property type="molecule type" value="Genomic_DNA"/>
</dbReference>
<evidence type="ECO:0000313" key="2">
    <source>
        <dbReference type="EMBL" id="VUF15865.1"/>
    </source>
</evidence>
<protein>
    <recommendedName>
        <fullName evidence="5">PilZ domain-containing protein</fullName>
    </recommendedName>
</protein>
<organism evidence="2 3">
    <name type="scientific">Methylobacterium dankookense</name>
    <dbReference type="NCBI Taxonomy" id="560405"/>
    <lineage>
        <taxon>Bacteria</taxon>
        <taxon>Pseudomonadati</taxon>
        <taxon>Pseudomonadota</taxon>
        <taxon>Alphaproteobacteria</taxon>
        <taxon>Hyphomicrobiales</taxon>
        <taxon>Methylobacteriaceae</taxon>
        <taxon>Methylobacterium</taxon>
    </lineage>
</organism>
<accession>A0A564G5N4</accession>
<dbReference type="RefSeq" id="WP_186384031.1">
    <property type="nucleotide sequence ID" value="NZ_BPQI01000183.1"/>
</dbReference>
<evidence type="ECO:0000313" key="4">
    <source>
        <dbReference type="Proteomes" id="UP001055303"/>
    </source>
</evidence>
<dbReference type="Proteomes" id="UP001055303">
    <property type="component" value="Unassembled WGS sequence"/>
</dbReference>
<keyword evidence="4" id="KW-1185">Reference proteome</keyword>
<reference evidence="1" key="3">
    <citation type="submission" date="2021-08" db="EMBL/GenBank/DDBJ databases">
        <authorList>
            <person name="Tani A."/>
            <person name="Ola A."/>
            <person name="Ogura Y."/>
            <person name="Katsura K."/>
            <person name="Hayashi T."/>
        </authorList>
    </citation>
    <scope>NUCLEOTIDE SEQUENCE</scope>
    <source>
        <strain evidence="1">DSM 22415</strain>
    </source>
</reference>
<name>A0A564G5N4_9HYPH</name>
<proteinExistence type="predicted"/>
<dbReference type="AlphaFoldDB" id="A0A564G5N4"/>
<dbReference type="Proteomes" id="UP000401717">
    <property type="component" value="Unassembled WGS sequence"/>
</dbReference>
<sequence length="88" mass="9536">MANLHFTHTPNHPKAHILLGSLSVTCSVLERSTTQARIRVLNAGSVPEYLSVAFDDETRRARVALRKQGALGLDLWLDLLASETAAAA</sequence>
<evidence type="ECO:0008006" key="5">
    <source>
        <dbReference type="Google" id="ProtNLM"/>
    </source>
</evidence>
<evidence type="ECO:0000313" key="3">
    <source>
        <dbReference type="Proteomes" id="UP000401717"/>
    </source>
</evidence>
<gene>
    <name evidence="1" type="ORF">IFDJLNFL_4967</name>
    <name evidence="2" type="ORF">MTDSW087_05613</name>
</gene>
<dbReference type="EMBL" id="CABFVH010000074">
    <property type="protein sequence ID" value="VUF15865.1"/>
    <property type="molecule type" value="Genomic_DNA"/>
</dbReference>
<reference evidence="1" key="2">
    <citation type="journal article" date="2021" name="Front. Microbiol.">
        <title>Comprehensive Comparative Genomics and Phenotyping of Methylobacterium Species.</title>
        <authorList>
            <person name="Alessa O."/>
            <person name="Ogura Y."/>
            <person name="Fujitani Y."/>
            <person name="Takami H."/>
            <person name="Hayashi T."/>
            <person name="Sahin N."/>
            <person name="Tani A."/>
        </authorList>
    </citation>
    <scope>NUCLEOTIDE SEQUENCE</scope>
    <source>
        <strain evidence="1">DSM 22415</strain>
    </source>
</reference>